<protein>
    <submittedName>
        <fullName evidence="1">Uncharacterized protein</fullName>
    </submittedName>
</protein>
<dbReference type="AlphaFoldDB" id="A0A7C5DCB2"/>
<organism evidence="1">
    <name type="scientific">candidate division WOR-3 bacterium</name>
    <dbReference type="NCBI Taxonomy" id="2052148"/>
    <lineage>
        <taxon>Bacteria</taxon>
        <taxon>Bacteria division WOR-3</taxon>
    </lineage>
</organism>
<dbReference type="EMBL" id="DRTB01000236">
    <property type="protein sequence ID" value="HHE05037.1"/>
    <property type="molecule type" value="Genomic_DNA"/>
</dbReference>
<accession>A0A7C5DCB2</accession>
<reference evidence="1" key="1">
    <citation type="journal article" date="2020" name="mSystems">
        <title>Genome- and Community-Level Interaction Insights into Carbon Utilization and Element Cycling Functions of Hydrothermarchaeota in Hydrothermal Sediment.</title>
        <authorList>
            <person name="Zhou Z."/>
            <person name="Liu Y."/>
            <person name="Xu W."/>
            <person name="Pan J."/>
            <person name="Luo Z.H."/>
            <person name="Li M."/>
        </authorList>
    </citation>
    <scope>NUCLEOTIDE SEQUENCE [LARGE SCALE GENOMIC DNA]</scope>
    <source>
        <strain evidence="1">HyVt-74</strain>
    </source>
</reference>
<gene>
    <name evidence="1" type="ORF">ENL19_03125</name>
</gene>
<sequence>MYKLEKLSGLEQKLYFTLEAEDERVVNAKKVIKILNISQMHAYNLLKSMYKKGALDRIKSNLYVRIPAHIVHDRGKYVEDPVIVAMNITDPYFFSYYTALSLHGLAQQYTRTFYISTTRPIPKINYHGNIIHPVTLTPKRFFGFCEIKYENKKVIVSDLERTVVDVVDRPEYAGGYEEVFRCILGVEKLNWQKLLTYIDKMEEKILVNRLGYLFDLLRDQVN</sequence>
<dbReference type="Proteomes" id="UP000886110">
    <property type="component" value="Unassembled WGS sequence"/>
</dbReference>
<evidence type="ECO:0000313" key="1">
    <source>
        <dbReference type="EMBL" id="HHE05037.1"/>
    </source>
</evidence>
<feature type="non-terminal residue" evidence="1">
    <location>
        <position position="222"/>
    </location>
</feature>
<name>A0A7C5DCB2_UNCW3</name>
<proteinExistence type="predicted"/>
<comment type="caution">
    <text evidence="1">The sequence shown here is derived from an EMBL/GenBank/DDBJ whole genome shotgun (WGS) entry which is preliminary data.</text>
</comment>